<dbReference type="PIRSF" id="PIRSF035875">
    <property type="entry name" value="RNase_BN"/>
    <property type="match status" value="1"/>
</dbReference>
<gene>
    <name evidence="7" type="ordered locus">Cycma_2916</name>
</gene>
<evidence type="ECO:0000256" key="3">
    <source>
        <dbReference type="ARBA" id="ARBA00022692"/>
    </source>
</evidence>
<keyword evidence="2" id="KW-1003">Cell membrane</keyword>
<keyword evidence="8" id="KW-1185">Reference proteome</keyword>
<accession>G0J2R8</accession>
<dbReference type="PANTHER" id="PTHR30213">
    <property type="entry name" value="INNER MEMBRANE PROTEIN YHJD"/>
    <property type="match status" value="1"/>
</dbReference>
<dbReference type="HOGENOM" id="CLU_045539_4_2_10"/>
<dbReference type="RefSeq" id="WP_014020942.1">
    <property type="nucleotide sequence ID" value="NC_015914.1"/>
</dbReference>
<dbReference type="KEGG" id="cmr:Cycma_2916"/>
<dbReference type="OrthoDB" id="977385at2"/>
<comment type="subcellular location">
    <subcellularLocation>
        <location evidence="1">Cell membrane</location>
        <topology evidence="1">Multi-pass membrane protein</topology>
    </subcellularLocation>
</comment>
<dbReference type="GO" id="GO:0005886">
    <property type="term" value="C:plasma membrane"/>
    <property type="evidence" value="ECO:0007669"/>
    <property type="project" value="UniProtKB-SubCell"/>
</dbReference>
<feature type="transmembrane region" description="Helical" evidence="6">
    <location>
        <begin position="271"/>
        <end position="293"/>
    </location>
</feature>
<evidence type="ECO:0000256" key="2">
    <source>
        <dbReference type="ARBA" id="ARBA00022475"/>
    </source>
</evidence>
<dbReference type="Pfam" id="PF03631">
    <property type="entry name" value="Virul_fac_BrkB"/>
    <property type="match status" value="1"/>
</dbReference>
<evidence type="ECO:0000256" key="1">
    <source>
        <dbReference type="ARBA" id="ARBA00004651"/>
    </source>
</evidence>
<proteinExistence type="predicted"/>
<feature type="transmembrane region" description="Helical" evidence="6">
    <location>
        <begin position="160"/>
        <end position="187"/>
    </location>
</feature>
<feature type="transmembrane region" description="Helical" evidence="6">
    <location>
        <begin position="199"/>
        <end position="224"/>
    </location>
</feature>
<protein>
    <submittedName>
        <fullName evidence="7">Ribonuclease BN</fullName>
    </submittedName>
</protein>
<dbReference type="STRING" id="880070.Cycma_2916"/>
<dbReference type="AlphaFoldDB" id="G0J2R8"/>
<feature type="transmembrane region" description="Helical" evidence="6">
    <location>
        <begin position="53"/>
        <end position="76"/>
    </location>
</feature>
<keyword evidence="4 6" id="KW-1133">Transmembrane helix</keyword>
<evidence type="ECO:0000313" key="8">
    <source>
        <dbReference type="Proteomes" id="UP000001635"/>
    </source>
</evidence>
<evidence type="ECO:0000256" key="6">
    <source>
        <dbReference type="SAM" id="Phobius"/>
    </source>
</evidence>
<sequence length="318" mass="36106">MKEKLNSILERLSDKALLLKPIHFGNPAQNLYDVGKIFLHHLQKDDVFERASAMAFSFTVALFPMLLFLLNMIPYIQYFLHDVTMSNILVFVSDILPESIYNEAAPTIMDIVSKPRQGMLSLGFFFALYLSTNGVISLMNAFNAVYRTKEYRGFFQTRMIAVSIVLVLVLSICGAVIIMILGSELLFKISEFEFVSNNIYYYSLAFFRFFVLLLLFVITNAYIFRVAPAVSKKWNFFSAGAVVSGLLITLGFFLFSYYLTNFASYNKLYGSIGTMLALMLWLWITSILVLVGYEINVSLQKALHAKPPKKTSPSLSKN</sequence>
<dbReference type="InterPro" id="IPR017039">
    <property type="entry name" value="Virul_fac_BrkB"/>
</dbReference>
<feature type="transmembrane region" description="Helical" evidence="6">
    <location>
        <begin position="236"/>
        <end position="259"/>
    </location>
</feature>
<keyword evidence="3 6" id="KW-0812">Transmembrane</keyword>
<name>G0J2R8_CYCMS</name>
<reference evidence="8" key="1">
    <citation type="submission" date="2011-07" db="EMBL/GenBank/DDBJ databases">
        <title>The complete genome of Cyclobacterium marinum DSM 745.</title>
        <authorList>
            <person name="Lucas S."/>
            <person name="Han J."/>
            <person name="Lapidus A."/>
            <person name="Bruce D."/>
            <person name="Goodwin L."/>
            <person name="Pitluck S."/>
            <person name="Peters L."/>
            <person name="Kyrpides N."/>
            <person name="Mavromatis K."/>
            <person name="Ivanova N."/>
            <person name="Ovchinnikova G."/>
            <person name="Chertkov O."/>
            <person name="Detter J.C."/>
            <person name="Tapia R."/>
            <person name="Han C."/>
            <person name="Land M."/>
            <person name="Hauser L."/>
            <person name="Markowitz V."/>
            <person name="Cheng J.-F."/>
            <person name="Hugenholtz P."/>
            <person name="Woyke T."/>
            <person name="Wu D."/>
            <person name="Tindall B."/>
            <person name="Schuetze A."/>
            <person name="Brambilla E."/>
            <person name="Klenk H.-P."/>
            <person name="Eisen J.A."/>
        </authorList>
    </citation>
    <scope>NUCLEOTIDE SEQUENCE [LARGE SCALE GENOMIC DNA]</scope>
    <source>
        <strain evidence="8">ATCC 25205 / DSM 745 / LMG 13164 / NCIMB 1802</strain>
    </source>
</reference>
<dbReference type="eggNOG" id="COG1295">
    <property type="taxonomic scope" value="Bacteria"/>
</dbReference>
<dbReference type="PANTHER" id="PTHR30213:SF0">
    <property type="entry name" value="UPF0761 MEMBRANE PROTEIN YIHY"/>
    <property type="match status" value="1"/>
</dbReference>
<organism evidence="7 8">
    <name type="scientific">Cyclobacterium marinum (strain ATCC 25205 / DSM 745 / LMG 13164 / NCIMB 1802)</name>
    <name type="common">Flectobacillus marinus</name>
    <dbReference type="NCBI Taxonomy" id="880070"/>
    <lineage>
        <taxon>Bacteria</taxon>
        <taxon>Pseudomonadati</taxon>
        <taxon>Bacteroidota</taxon>
        <taxon>Cytophagia</taxon>
        <taxon>Cytophagales</taxon>
        <taxon>Cyclobacteriaceae</taxon>
        <taxon>Cyclobacterium</taxon>
    </lineage>
</organism>
<evidence type="ECO:0000313" key="7">
    <source>
        <dbReference type="EMBL" id="AEL26651.1"/>
    </source>
</evidence>
<dbReference type="Proteomes" id="UP000001635">
    <property type="component" value="Chromosome"/>
</dbReference>
<feature type="transmembrane region" description="Helical" evidence="6">
    <location>
        <begin position="119"/>
        <end position="139"/>
    </location>
</feature>
<dbReference type="EMBL" id="CP002955">
    <property type="protein sequence ID" value="AEL26651.1"/>
    <property type="molecule type" value="Genomic_DNA"/>
</dbReference>
<evidence type="ECO:0000256" key="4">
    <source>
        <dbReference type="ARBA" id="ARBA00022989"/>
    </source>
</evidence>
<evidence type="ECO:0000256" key="5">
    <source>
        <dbReference type="ARBA" id="ARBA00023136"/>
    </source>
</evidence>
<keyword evidence="5 6" id="KW-0472">Membrane</keyword>
<dbReference type="NCBIfam" id="TIGR00765">
    <property type="entry name" value="yihY_not_rbn"/>
    <property type="match status" value="1"/>
</dbReference>